<keyword evidence="1" id="KW-0614">Plasmid</keyword>
<dbReference type="Proteomes" id="UP001055460">
    <property type="component" value="Plasmid pB"/>
</dbReference>
<dbReference type="OrthoDB" id="8420249at2"/>
<accession>A0A9Q9DDK4</accession>
<reference evidence="1" key="1">
    <citation type="submission" date="2022-06" db="EMBL/GenBank/DDBJ databases">
        <title>Physiological and biochemical characterization and genomic elucidation of a strain of the genus Ensifer adhaerens M8 that combines arsenic oxidation and chromium reduction.</title>
        <authorList>
            <person name="Li X."/>
            <person name="Yu c."/>
        </authorList>
    </citation>
    <scope>NUCLEOTIDE SEQUENCE</scope>
    <source>
        <strain evidence="1">M8</strain>
        <plasmid evidence="1">pB</plasmid>
    </source>
</reference>
<dbReference type="RefSeq" id="WP_110819905.1">
    <property type="nucleotide sequence ID" value="NZ_CAXURO020000003.1"/>
</dbReference>
<name>A0A9Q9DDK4_ENSAD</name>
<proteinExistence type="predicted"/>
<dbReference type="AlphaFoldDB" id="A0A9Q9DDK4"/>
<evidence type="ECO:0000313" key="2">
    <source>
        <dbReference type="Proteomes" id="UP001055460"/>
    </source>
</evidence>
<geneLocation type="plasmid" evidence="1 2">
    <name>pB</name>
</geneLocation>
<evidence type="ECO:0000313" key="1">
    <source>
        <dbReference type="EMBL" id="USJ27818.1"/>
    </source>
</evidence>
<organism evidence="1 2">
    <name type="scientific">Ensifer adhaerens</name>
    <name type="common">Sinorhizobium morelense</name>
    <dbReference type="NCBI Taxonomy" id="106592"/>
    <lineage>
        <taxon>Bacteria</taxon>
        <taxon>Pseudomonadati</taxon>
        <taxon>Pseudomonadota</taxon>
        <taxon>Alphaproteobacteria</taxon>
        <taxon>Hyphomicrobiales</taxon>
        <taxon>Rhizobiaceae</taxon>
        <taxon>Sinorhizobium/Ensifer group</taxon>
        <taxon>Ensifer</taxon>
    </lineage>
</organism>
<sequence length="83" mass="9715">MSLLELGRARLAMVLPRHREQLRGAMNERVCELFEAYALASTTLEKLEREMTRSEHLTHEYRQICLDLQAEVITMLALRKDKS</sequence>
<protein>
    <submittedName>
        <fullName evidence="1">Uncharacterized protein</fullName>
    </submittedName>
</protein>
<dbReference type="EMBL" id="CP098809">
    <property type="protein sequence ID" value="USJ27818.1"/>
    <property type="molecule type" value="Genomic_DNA"/>
</dbReference>
<gene>
    <name evidence="1" type="ORF">NE863_28445</name>
</gene>